<dbReference type="InParanoid" id="Q4UIA7"/>
<dbReference type="KEGG" id="tan:TA06375"/>
<dbReference type="Proteomes" id="UP000001950">
    <property type="component" value="Chromosome 1"/>
</dbReference>
<dbReference type="GeneID" id="3864220"/>
<evidence type="ECO:0000313" key="2">
    <source>
        <dbReference type="EMBL" id="CAI73182.1"/>
    </source>
</evidence>
<dbReference type="RefSeq" id="XP_953860.1">
    <property type="nucleotide sequence ID" value="XM_948767.1"/>
</dbReference>
<dbReference type="AlphaFoldDB" id="Q4UIA7"/>
<keyword evidence="1" id="KW-0732">Signal</keyword>
<accession>Q4UIA7</accession>
<reference evidence="2 3" key="1">
    <citation type="journal article" date="2005" name="Science">
        <title>Genome of the host-cell transforming parasite Theileria annulata compared with T. parva.</title>
        <authorList>
            <person name="Pain A."/>
            <person name="Renauld H."/>
            <person name="Berriman M."/>
            <person name="Murphy L."/>
            <person name="Yeats C.A."/>
            <person name="Weir W."/>
            <person name="Kerhornou A."/>
            <person name="Aslett M."/>
            <person name="Bishop R."/>
            <person name="Bouchier C."/>
            <person name="Cochet M."/>
            <person name="Coulson R.M.R."/>
            <person name="Cronin A."/>
            <person name="de Villiers E.P."/>
            <person name="Fraser A."/>
            <person name="Fosker N."/>
            <person name="Gardner M."/>
            <person name="Goble A."/>
            <person name="Griffiths-Jones S."/>
            <person name="Harris D.E."/>
            <person name="Katzer F."/>
            <person name="Larke N."/>
            <person name="Lord A."/>
            <person name="Maser P."/>
            <person name="McKellar S."/>
            <person name="Mooney P."/>
            <person name="Morton F."/>
            <person name="Nene V."/>
            <person name="O'Neil S."/>
            <person name="Price C."/>
            <person name="Quail M.A."/>
            <person name="Rabbinowitsch E."/>
            <person name="Rawlings N.D."/>
            <person name="Rutter S."/>
            <person name="Saunders D."/>
            <person name="Seeger K."/>
            <person name="Shah T."/>
            <person name="Squares R."/>
            <person name="Squares S."/>
            <person name="Tivey A."/>
            <person name="Walker A.R."/>
            <person name="Woodward J."/>
            <person name="Dobbelaere D.A.E."/>
            <person name="Langsley G."/>
            <person name="Rajandream M.A."/>
            <person name="McKeever D."/>
            <person name="Shiels B."/>
            <person name="Tait A."/>
            <person name="Barrell B.G."/>
            <person name="Hall N."/>
        </authorList>
    </citation>
    <scope>NUCLEOTIDE SEQUENCE [LARGE SCALE GENOMIC DNA]</scope>
    <source>
        <strain evidence="3">Ankara</strain>
    </source>
</reference>
<sequence>MYGIRVVWGISLLFCCIMPVFSIPGSPKRGLMSKKQIMLMLDESIRKMIDQPTSEESDKKSLAKYIFLTKSLSVCMSRGKISKSELVSCINSSFTDLEIVPPPQLIHCIGDYLICTGKIFLKRIRKNPEDDHFLSVFSLNISLDILYNLL</sequence>
<feature type="signal peptide" evidence="1">
    <location>
        <begin position="1"/>
        <end position="22"/>
    </location>
</feature>
<evidence type="ECO:0000256" key="1">
    <source>
        <dbReference type="SAM" id="SignalP"/>
    </source>
</evidence>
<dbReference type="OMA" id="HCIGDYL"/>
<name>Q4UIA7_THEAN</name>
<keyword evidence="3" id="KW-1185">Reference proteome</keyword>
<gene>
    <name evidence="2" type="ORF">TA06375</name>
</gene>
<protein>
    <submittedName>
        <fullName evidence="2">Uncharacterized protein</fullName>
    </submittedName>
</protein>
<organism evidence="2 3">
    <name type="scientific">Theileria annulata</name>
    <dbReference type="NCBI Taxonomy" id="5874"/>
    <lineage>
        <taxon>Eukaryota</taxon>
        <taxon>Sar</taxon>
        <taxon>Alveolata</taxon>
        <taxon>Apicomplexa</taxon>
        <taxon>Aconoidasida</taxon>
        <taxon>Piroplasmida</taxon>
        <taxon>Theileriidae</taxon>
        <taxon>Theileria</taxon>
    </lineage>
</organism>
<evidence type="ECO:0000313" key="3">
    <source>
        <dbReference type="Proteomes" id="UP000001950"/>
    </source>
</evidence>
<dbReference type="VEuPathDB" id="PiroplasmaDB:TA06375"/>
<feature type="chain" id="PRO_5004245165" evidence="1">
    <location>
        <begin position="23"/>
        <end position="150"/>
    </location>
</feature>
<dbReference type="OrthoDB" id="10558390at2759"/>
<dbReference type="EMBL" id="CR940347">
    <property type="protein sequence ID" value="CAI73182.1"/>
    <property type="molecule type" value="Genomic_DNA"/>
</dbReference>
<dbReference type="eggNOG" id="ENOG502TNEH">
    <property type="taxonomic scope" value="Eukaryota"/>
</dbReference>
<proteinExistence type="predicted"/>